<organism evidence="1 2">
    <name type="scientific">Flavilitoribacter nigricans (strain ATCC 23147 / DSM 23189 / NBRC 102662 / NCIMB 1420 / SS-2)</name>
    <name type="common">Lewinella nigricans</name>
    <dbReference type="NCBI Taxonomy" id="1122177"/>
    <lineage>
        <taxon>Bacteria</taxon>
        <taxon>Pseudomonadati</taxon>
        <taxon>Bacteroidota</taxon>
        <taxon>Saprospiria</taxon>
        <taxon>Saprospirales</taxon>
        <taxon>Lewinellaceae</taxon>
        <taxon>Flavilitoribacter</taxon>
    </lineage>
</organism>
<keyword evidence="2" id="KW-1185">Reference proteome</keyword>
<evidence type="ECO:0000313" key="2">
    <source>
        <dbReference type="Proteomes" id="UP000223913"/>
    </source>
</evidence>
<reference evidence="1 2" key="1">
    <citation type="submission" date="2017-10" db="EMBL/GenBank/DDBJ databases">
        <title>The draft genome sequence of Lewinella nigricans NBRC 102662.</title>
        <authorList>
            <person name="Wang K."/>
        </authorList>
    </citation>
    <scope>NUCLEOTIDE SEQUENCE [LARGE SCALE GENOMIC DNA]</scope>
    <source>
        <strain evidence="1 2">NBRC 102662</strain>
    </source>
</reference>
<accession>A0A2D0N2X2</accession>
<sequence length="65" mass="7965">MDVPLWGDLFWIFFKKEVKEGFDRKRQKACNQLKIIRLNNKKYLNRITPLIAAYIKEKQDCFYTH</sequence>
<gene>
    <name evidence="1" type="ORF">CRP01_29225</name>
</gene>
<comment type="caution">
    <text evidence="1">The sequence shown here is derived from an EMBL/GenBank/DDBJ whole genome shotgun (WGS) entry which is preliminary data.</text>
</comment>
<dbReference type="AlphaFoldDB" id="A0A2D0N2X2"/>
<evidence type="ECO:0000313" key="1">
    <source>
        <dbReference type="EMBL" id="PHN02892.1"/>
    </source>
</evidence>
<dbReference type="Proteomes" id="UP000223913">
    <property type="component" value="Unassembled WGS sequence"/>
</dbReference>
<proteinExistence type="predicted"/>
<protein>
    <submittedName>
        <fullName evidence="1">Uncharacterized protein</fullName>
    </submittedName>
</protein>
<dbReference type="EMBL" id="PDUD01000035">
    <property type="protein sequence ID" value="PHN02892.1"/>
    <property type="molecule type" value="Genomic_DNA"/>
</dbReference>
<name>A0A2D0N2X2_FLAN2</name>